<name>A0ABV4NE44_9VIBR</name>
<dbReference type="CDD" id="cd17910">
    <property type="entry name" value="CheC_ClassII"/>
    <property type="match status" value="1"/>
</dbReference>
<protein>
    <submittedName>
        <fullName evidence="4">Response regulator</fullName>
    </submittedName>
</protein>
<dbReference type="SMART" id="SM00448">
    <property type="entry name" value="REC"/>
    <property type="match status" value="1"/>
</dbReference>
<dbReference type="PANTHER" id="PTHR43228:SF1">
    <property type="entry name" value="TWO-COMPONENT RESPONSE REGULATOR ARR22"/>
    <property type="match status" value="1"/>
</dbReference>
<dbReference type="CDD" id="cd17593">
    <property type="entry name" value="REC_CheC-like"/>
    <property type="match status" value="1"/>
</dbReference>
<accession>A0ABV4NE44</accession>
<feature type="modified residue" description="4-aspartylphosphate" evidence="2">
    <location>
        <position position="52"/>
    </location>
</feature>
<dbReference type="InterPro" id="IPR052048">
    <property type="entry name" value="ST_Response_Regulator"/>
</dbReference>
<dbReference type="InterPro" id="IPR011006">
    <property type="entry name" value="CheY-like_superfamily"/>
</dbReference>
<dbReference type="PROSITE" id="PS50110">
    <property type="entry name" value="RESPONSE_REGULATORY"/>
    <property type="match status" value="1"/>
</dbReference>
<dbReference type="SUPFAM" id="SSF52172">
    <property type="entry name" value="CheY-like"/>
    <property type="match status" value="1"/>
</dbReference>
<dbReference type="InterPro" id="IPR028976">
    <property type="entry name" value="CheC-like_sf"/>
</dbReference>
<comment type="caution">
    <text evidence="4">The sequence shown here is derived from an EMBL/GenBank/DDBJ whole genome shotgun (WGS) entry which is preliminary data.</text>
</comment>
<proteinExistence type="predicted"/>
<evidence type="ECO:0000256" key="1">
    <source>
        <dbReference type="ARBA" id="ARBA00022500"/>
    </source>
</evidence>
<keyword evidence="5" id="KW-1185">Reference proteome</keyword>
<dbReference type="SUPFAM" id="SSF103039">
    <property type="entry name" value="CheC-like"/>
    <property type="match status" value="1"/>
</dbReference>
<dbReference type="InterPro" id="IPR001789">
    <property type="entry name" value="Sig_transdc_resp-reg_receiver"/>
</dbReference>
<evidence type="ECO:0000256" key="2">
    <source>
        <dbReference type="PROSITE-ProRule" id="PRU00169"/>
    </source>
</evidence>
<feature type="domain" description="Response regulatory" evidence="3">
    <location>
        <begin position="2"/>
        <end position="117"/>
    </location>
</feature>
<evidence type="ECO:0000259" key="3">
    <source>
        <dbReference type="PROSITE" id="PS50110"/>
    </source>
</evidence>
<organism evidence="4 5">
    <name type="scientific">Vibrio gallaecicus</name>
    <dbReference type="NCBI Taxonomy" id="552386"/>
    <lineage>
        <taxon>Bacteria</taxon>
        <taxon>Pseudomonadati</taxon>
        <taxon>Pseudomonadota</taxon>
        <taxon>Gammaproteobacteria</taxon>
        <taxon>Vibrionales</taxon>
        <taxon>Vibrionaceae</taxon>
        <taxon>Vibrio</taxon>
    </lineage>
</organism>
<dbReference type="Proteomes" id="UP001570417">
    <property type="component" value="Unassembled WGS sequence"/>
</dbReference>
<dbReference type="Gene3D" id="3.40.1550.10">
    <property type="entry name" value="CheC-like"/>
    <property type="match status" value="1"/>
</dbReference>
<dbReference type="EMBL" id="JBFRUW010000058">
    <property type="protein sequence ID" value="MFA0569687.1"/>
    <property type="molecule type" value="Genomic_DNA"/>
</dbReference>
<evidence type="ECO:0000313" key="5">
    <source>
        <dbReference type="Proteomes" id="UP001570417"/>
    </source>
</evidence>
<dbReference type="Pfam" id="PF00072">
    <property type="entry name" value="Response_reg"/>
    <property type="match status" value="1"/>
</dbReference>
<evidence type="ECO:0000313" key="4">
    <source>
        <dbReference type="EMBL" id="MFA0569687.1"/>
    </source>
</evidence>
<sequence length="332" mass="36459">MNILVCDDSIIARKSIIRHLDISSHLEIFQAENGQQALELLAAHPIDLLFLDLTMPVLDGFGVLTALPVNTYPTKVVVVSADIQSQAKQRCIDLGAIAFLDKPFAPMELAVLLDDYLVPSSKVEPVQRSQLSQFDIIANIKEMSNVALGTSASLISEQVGQFIEMPIPNVASLHQSELKMTVQDIVDHSEYRAVSQRFVGHGINGEALVCLHGDGLSQLAQVYGGSDQNIAKDQNSTSEIILDLANLTVSSFLVSFSKQLDISISLRQPIILEKEQLQESLGCNQFLSGYDKDIFTIEFVYKSEDIDLACDVIFLMHNESLNAIGDILETVL</sequence>
<dbReference type="RefSeq" id="WP_137372269.1">
    <property type="nucleotide sequence ID" value="NZ_AP025491.1"/>
</dbReference>
<keyword evidence="2" id="KW-0597">Phosphoprotein</keyword>
<dbReference type="Gene3D" id="3.40.50.2300">
    <property type="match status" value="1"/>
</dbReference>
<keyword evidence="1" id="KW-0145">Chemotaxis</keyword>
<dbReference type="PANTHER" id="PTHR43228">
    <property type="entry name" value="TWO-COMPONENT RESPONSE REGULATOR"/>
    <property type="match status" value="1"/>
</dbReference>
<reference evidence="4 5" key="1">
    <citation type="journal article" date="2024" name="ISME J.">
        <title>Tailless and filamentous prophages are predominant in marine Vibrio.</title>
        <authorList>
            <person name="Steensen K."/>
            <person name="Seneca J."/>
            <person name="Bartlau N."/>
            <person name="Yu X.A."/>
            <person name="Hussain F.A."/>
            <person name="Polz M.F."/>
        </authorList>
    </citation>
    <scope>NUCLEOTIDE SEQUENCE [LARGE SCALE GENOMIC DNA]</scope>
    <source>
        <strain evidence="4 5">10N.222.51.A1</strain>
    </source>
</reference>
<gene>
    <name evidence="4" type="ORF">AB4566_15560</name>
</gene>